<name>A0A4P6K0F3_KTERU</name>
<dbReference type="RefSeq" id="WP_129892496.1">
    <property type="nucleotide sequence ID" value="NZ_CP035758.1"/>
</dbReference>
<dbReference type="AlphaFoldDB" id="A0A4P6K0F3"/>
<gene>
    <name evidence="1" type="ORF">EPA93_37865</name>
</gene>
<protein>
    <submittedName>
        <fullName evidence="1">Uncharacterized protein</fullName>
    </submittedName>
</protein>
<dbReference type="Proteomes" id="UP000290365">
    <property type="component" value="Chromosome"/>
</dbReference>
<evidence type="ECO:0000313" key="2">
    <source>
        <dbReference type="Proteomes" id="UP000290365"/>
    </source>
</evidence>
<reference evidence="1 2" key="1">
    <citation type="submission" date="2019-01" db="EMBL/GenBank/DDBJ databases">
        <title>Ktedonosporobacter rubrisoli SCAWS-G2.</title>
        <authorList>
            <person name="Huang Y."/>
            <person name="Yan B."/>
        </authorList>
    </citation>
    <scope>NUCLEOTIDE SEQUENCE [LARGE SCALE GENOMIC DNA]</scope>
    <source>
        <strain evidence="1 2">SCAWS-G2</strain>
    </source>
</reference>
<dbReference type="KEGG" id="kbs:EPA93_37865"/>
<keyword evidence="2" id="KW-1185">Reference proteome</keyword>
<proteinExistence type="predicted"/>
<dbReference type="EMBL" id="CP035758">
    <property type="protein sequence ID" value="QBD81435.1"/>
    <property type="molecule type" value="Genomic_DNA"/>
</dbReference>
<accession>A0A4P6K0F3</accession>
<organism evidence="1 2">
    <name type="scientific">Ktedonosporobacter rubrisoli</name>
    <dbReference type="NCBI Taxonomy" id="2509675"/>
    <lineage>
        <taxon>Bacteria</taxon>
        <taxon>Bacillati</taxon>
        <taxon>Chloroflexota</taxon>
        <taxon>Ktedonobacteria</taxon>
        <taxon>Ktedonobacterales</taxon>
        <taxon>Ktedonosporobacteraceae</taxon>
        <taxon>Ktedonosporobacter</taxon>
    </lineage>
</organism>
<sequence length="100" mass="11089">MQFLHGLGLEEGMEYIREHCAKLHDHAAPGNLIKDEAQRQEHISPLLALKLAELLIFFGTYVDHAPSYALGLLAKGNVLMWSNRKSWAEPYGAQASSSQG</sequence>
<evidence type="ECO:0000313" key="1">
    <source>
        <dbReference type="EMBL" id="QBD81435.1"/>
    </source>
</evidence>